<dbReference type="AlphaFoldDB" id="A0A8H7VZX2"/>
<dbReference type="EMBL" id="JAEPRE010000083">
    <property type="protein sequence ID" value="KAG2233334.1"/>
    <property type="molecule type" value="Genomic_DNA"/>
</dbReference>
<keyword evidence="3" id="KW-1185">Reference proteome</keyword>
<protein>
    <submittedName>
        <fullName evidence="2">Uncharacterized protein</fullName>
    </submittedName>
</protein>
<feature type="compositionally biased region" description="Polar residues" evidence="1">
    <location>
        <begin position="1"/>
        <end position="18"/>
    </location>
</feature>
<evidence type="ECO:0000256" key="1">
    <source>
        <dbReference type="SAM" id="MobiDB-lite"/>
    </source>
</evidence>
<organism evidence="2 3">
    <name type="scientific">Thamnidium elegans</name>
    <dbReference type="NCBI Taxonomy" id="101142"/>
    <lineage>
        <taxon>Eukaryota</taxon>
        <taxon>Fungi</taxon>
        <taxon>Fungi incertae sedis</taxon>
        <taxon>Mucoromycota</taxon>
        <taxon>Mucoromycotina</taxon>
        <taxon>Mucoromycetes</taxon>
        <taxon>Mucorales</taxon>
        <taxon>Mucorineae</taxon>
        <taxon>Mucoraceae</taxon>
        <taxon>Thamnidium</taxon>
    </lineage>
</organism>
<feature type="region of interest" description="Disordered" evidence="1">
    <location>
        <begin position="1"/>
        <end position="23"/>
    </location>
</feature>
<gene>
    <name evidence="2" type="ORF">INT48_007770</name>
</gene>
<proteinExistence type="predicted"/>
<sequence length="103" mass="11630">MFSTINFNSSATASISSGRGSGGDTTEELLLFASYAKYFDSLQTTTSDFEKCEIYLSISTYYNQKALEESLIYRSSDEQKDVTQLVKLVLKMRDQIRQQGPNQ</sequence>
<accession>A0A8H7VZX2</accession>
<evidence type="ECO:0000313" key="3">
    <source>
        <dbReference type="Proteomes" id="UP000613177"/>
    </source>
</evidence>
<dbReference type="Proteomes" id="UP000613177">
    <property type="component" value="Unassembled WGS sequence"/>
</dbReference>
<reference evidence="2" key="1">
    <citation type="submission" date="2021-01" db="EMBL/GenBank/DDBJ databases">
        <title>Metabolic potential, ecology and presence of endohyphal bacteria is reflected in genomic diversity of Mucoromycotina.</title>
        <authorList>
            <person name="Muszewska A."/>
            <person name="Okrasinska A."/>
            <person name="Steczkiewicz K."/>
            <person name="Drgas O."/>
            <person name="Orlowska M."/>
            <person name="Perlinska-Lenart U."/>
            <person name="Aleksandrzak-Piekarczyk T."/>
            <person name="Szatraj K."/>
            <person name="Zielenkiewicz U."/>
            <person name="Pilsyk S."/>
            <person name="Malc E."/>
            <person name="Mieczkowski P."/>
            <person name="Kruszewska J.S."/>
            <person name="Biernat P."/>
            <person name="Pawlowska J."/>
        </authorList>
    </citation>
    <scope>NUCLEOTIDE SEQUENCE</scope>
    <source>
        <strain evidence="2">WA0000018081</strain>
    </source>
</reference>
<name>A0A8H7VZX2_9FUNG</name>
<evidence type="ECO:0000313" key="2">
    <source>
        <dbReference type="EMBL" id="KAG2233334.1"/>
    </source>
</evidence>
<comment type="caution">
    <text evidence="2">The sequence shown here is derived from an EMBL/GenBank/DDBJ whole genome shotgun (WGS) entry which is preliminary data.</text>
</comment>